<dbReference type="PANTHER" id="PTHR36529:SF1">
    <property type="entry name" value="GLYCOSYLTRANSFERASE"/>
    <property type="match status" value="1"/>
</dbReference>
<comment type="caution">
    <text evidence="1">The sequence shown here is derived from an EMBL/GenBank/DDBJ whole genome shotgun (WGS) entry which is preliminary data.</text>
</comment>
<dbReference type="Proteomes" id="UP000323142">
    <property type="component" value="Unassembled WGS sequence"/>
</dbReference>
<dbReference type="InterPro" id="IPR029044">
    <property type="entry name" value="Nucleotide-diphossugar_trans"/>
</dbReference>
<name>A0A5B2VHM6_9HYPH</name>
<dbReference type="Pfam" id="PF09837">
    <property type="entry name" value="DUF2064"/>
    <property type="match status" value="1"/>
</dbReference>
<dbReference type="AlphaFoldDB" id="A0A5B2VHM6"/>
<protein>
    <submittedName>
        <fullName evidence="1">Glycosyltransferase</fullName>
    </submittedName>
</protein>
<dbReference type="Gene3D" id="3.90.550.10">
    <property type="entry name" value="Spore Coat Polysaccharide Biosynthesis Protein SpsA, Chain A"/>
    <property type="match status" value="1"/>
</dbReference>
<evidence type="ECO:0000313" key="1">
    <source>
        <dbReference type="EMBL" id="KAA2238046.1"/>
    </source>
</evidence>
<reference evidence="1 2" key="1">
    <citation type="submission" date="2019-09" db="EMBL/GenBank/DDBJ databases">
        <title>Salinarimonas rosea gen. nov., sp. nov., a new member of the a-2 subgroup of the Proteobacteria.</title>
        <authorList>
            <person name="Liu J."/>
        </authorList>
    </citation>
    <scope>NUCLEOTIDE SEQUENCE [LARGE SCALE GENOMIC DNA]</scope>
    <source>
        <strain evidence="1 2">BN140002</strain>
    </source>
</reference>
<reference evidence="1 2" key="2">
    <citation type="submission" date="2019-09" db="EMBL/GenBank/DDBJ databases">
        <authorList>
            <person name="Jin C."/>
        </authorList>
    </citation>
    <scope>NUCLEOTIDE SEQUENCE [LARGE SCALE GENOMIC DNA]</scope>
    <source>
        <strain evidence="1 2">BN140002</strain>
    </source>
</reference>
<keyword evidence="1" id="KW-0808">Transferase</keyword>
<dbReference type="NCBIfam" id="TIGR04282">
    <property type="entry name" value="glyco_like_cofC"/>
    <property type="match status" value="1"/>
</dbReference>
<proteinExistence type="predicted"/>
<dbReference type="InterPro" id="IPR018641">
    <property type="entry name" value="Trfase_1_rSAM/seldom-assoc"/>
</dbReference>
<dbReference type="GO" id="GO:0016740">
    <property type="term" value="F:transferase activity"/>
    <property type="evidence" value="ECO:0007669"/>
    <property type="project" value="UniProtKB-KW"/>
</dbReference>
<accession>A0A5B2VHM6</accession>
<dbReference type="EMBL" id="VUOA01000016">
    <property type="protein sequence ID" value="KAA2238046.1"/>
    <property type="molecule type" value="Genomic_DNA"/>
</dbReference>
<keyword evidence="2" id="KW-1185">Reference proteome</keyword>
<dbReference type="OrthoDB" id="9798250at2"/>
<organism evidence="1 2">
    <name type="scientific">Salinarimonas soli</name>
    <dbReference type="NCBI Taxonomy" id="1638099"/>
    <lineage>
        <taxon>Bacteria</taxon>
        <taxon>Pseudomonadati</taxon>
        <taxon>Pseudomonadota</taxon>
        <taxon>Alphaproteobacteria</taxon>
        <taxon>Hyphomicrobiales</taxon>
        <taxon>Salinarimonadaceae</taxon>
        <taxon>Salinarimonas</taxon>
    </lineage>
</organism>
<evidence type="ECO:0000313" key="2">
    <source>
        <dbReference type="Proteomes" id="UP000323142"/>
    </source>
</evidence>
<dbReference type="SUPFAM" id="SSF53448">
    <property type="entry name" value="Nucleotide-diphospho-sugar transferases"/>
    <property type="match status" value="1"/>
</dbReference>
<sequence>MATGRAMSSVAVLAKAPVPGFAKTRLIPRLGAEGAADLQARLTERAVATALAAGIGPVTLWCAPETSHPAFLALAQQFGVTLRVQPEGDIGRRMLAAFEATAGPLVLIGTDCPVLRPDDLRASLNAVEGGADAAFSPAEDGGYGLVAAARALPALFEGVPWSTGEVMSETRARAAEAALSLALLDPVWDVDMPQDYDRLVASGLMRDRRLP</sequence>
<dbReference type="PANTHER" id="PTHR36529">
    <property type="entry name" value="SLL1095 PROTEIN"/>
    <property type="match status" value="1"/>
</dbReference>
<gene>
    <name evidence="1" type="ORF">F0L46_07180</name>
</gene>